<dbReference type="Pfam" id="PF00206">
    <property type="entry name" value="Lyase_1"/>
    <property type="match status" value="1"/>
</dbReference>
<dbReference type="EC" id="5.5.1.2" evidence="2"/>
<dbReference type="GO" id="GO:0019619">
    <property type="term" value="P:3,4-dihydroxybenzoate catabolic process"/>
    <property type="evidence" value="ECO:0007669"/>
    <property type="project" value="InterPro"/>
</dbReference>
<dbReference type="OrthoDB" id="9768878at2"/>
<evidence type="ECO:0000259" key="3">
    <source>
        <dbReference type="Pfam" id="PF00206"/>
    </source>
</evidence>
<dbReference type="Gene3D" id="1.20.200.10">
    <property type="entry name" value="Fumarase/aspartase (Central domain)"/>
    <property type="match status" value="1"/>
</dbReference>
<dbReference type="SUPFAM" id="SSF48557">
    <property type="entry name" value="L-aspartase-like"/>
    <property type="match status" value="1"/>
</dbReference>
<dbReference type="InterPro" id="IPR022761">
    <property type="entry name" value="Fumarate_lyase_N"/>
</dbReference>
<keyword evidence="4" id="KW-0413">Isomerase</keyword>
<organism evidence="4 5">
    <name type="scientific">Bradyrhizobium betae</name>
    <dbReference type="NCBI Taxonomy" id="244734"/>
    <lineage>
        <taxon>Bacteria</taxon>
        <taxon>Pseudomonadati</taxon>
        <taxon>Pseudomonadota</taxon>
        <taxon>Alphaproteobacteria</taxon>
        <taxon>Hyphomicrobiales</taxon>
        <taxon>Nitrobacteraceae</taxon>
        <taxon>Bradyrhizobium</taxon>
    </lineage>
</organism>
<dbReference type="Proteomes" id="UP000325641">
    <property type="component" value="Plasmid pBbPL7HG1"/>
</dbReference>
<proteinExistence type="inferred from homology"/>
<evidence type="ECO:0000256" key="2">
    <source>
        <dbReference type="NCBIfam" id="TIGR02426"/>
    </source>
</evidence>
<keyword evidence="4" id="KW-0614">Plasmid</keyword>
<dbReference type="KEGG" id="bbet:F8237_35195"/>
<dbReference type="PRINTS" id="PR00149">
    <property type="entry name" value="FUMRATELYASE"/>
</dbReference>
<gene>
    <name evidence="4" type="ORF">F8237_35195</name>
</gene>
<dbReference type="NCBIfam" id="NF004631">
    <property type="entry name" value="PRK05975.1"/>
    <property type="match status" value="1"/>
</dbReference>
<dbReference type="PANTHER" id="PTHR43172">
    <property type="entry name" value="ADENYLOSUCCINATE LYASE"/>
    <property type="match status" value="1"/>
</dbReference>
<dbReference type="RefSeq" id="WP_024585202.1">
    <property type="nucleotide sequence ID" value="NZ_CP044544.1"/>
</dbReference>
<name>A0A5P6PH07_9BRAD</name>
<dbReference type="GO" id="GO:0047472">
    <property type="term" value="F:3-carboxy-cis,cis-muconate cycloisomerase activity"/>
    <property type="evidence" value="ECO:0007669"/>
    <property type="project" value="UniProtKB-UniRule"/>
</dbReference>
<dbReference type="InterPro" id="IPR008948">
    <property type="entry name" value="L-Aspartase-like"/>
</dbReference>
<evidence type="ECO:0000256" key="1">
    <source>
        <dbReference type="ARBA" id="ARBA00034772"/>
    </source>
</evidence>
<accession>A0A5P6PH07</accession>
<evidence type="ECO:0000313" key="5">
    <source>
        <dbReference type="Proteomes" id="UP000325641"/>
    </source>
</evidence>
<reference evidence="5" key="1">
    <citation type="submission" date="2019-10" db="EMBL/GenBank/DDBJ databases">
        <title>Complete Genome Sequence of Bradyrhizobium betae type strain PL7HG1T.</title>
        <authorList>
            <person name="Bromfield E.S.P."/>
            <person name="Cloutier S."/>
        </authorList>
    </citation>
    <scope>NUCLEOTIDE SEQUENCE [LARGE SCALE GENOMIC DNA]</scope>
    <source>
        <strain evidence="5">PL7HG1</strain>
        <plasmid evidence="5">pbbpl7hg1</plasmid>
    </source>
</reference>
<protein>
    <recommendedName>
        <fullName evidence="2">3-carboxy-cis,cis-muconate cycloisomerase</fullName>
        <ecNumber evidence="2">5.5.1.2</ecNumber>
    </recommendedName>
</protein>
<dbReference type="PANTHER" id="PTHR43172:SF2">
    <property type="entry name" value="ADENYLOSUCCINATE LYASE C-TERMINAL DOMAIN-CONTAINING PROTEIN"/>
    <property type="match status" value="1"/>
</dbReference>
<dbReference type="NCBIfam" id="TIGR02426">
    <property type="entry name" value="protocat_pcaB"/>
    <property type="match status" value="1"/>
</dbReference>
<feature type="domain" description="Fumarate lyase N-terminal" evidence="3">
    <location>
        <begin position="35"/>
        <end position="296"/>
    </location>
</feature>
<dbReference type="PRINTS" id="PR00145">
    <property type="entry name" value="ARGSUCLYASE"/>
</dbReference>
<dbReference type="InterPro" id="IPR000362">
    <property type="entry name" value="Fumarate_lyase_fam"/>
</dbReference>
<geneLocation type="plasmid" evidence="5">
    <name>pbbpl7hg1</name>
</geneLocation>
<dbReference type="AlphaFoldDB" id="A0A5P6PH07"/>
<dbReference type="InterPro" id="IPR012789">
    <property type="entry name" value="Protocat_PcaB-like"/>
</dbReference>
<dbReference type="EMBL" id="CP044544">
    <property type="protein sequence ID" value="QFI77557.1"/>
    <property type="molecule type" value="Genomic_DNA"/>
</dbReference>
<evidence type="ECO:0000313" key="4">
    <source>
        <dbReference type="EMBL" id="QFI77557.1"/>
    </source>
</evidence>
<comment type="similarity">
    <text evidence="1">Belongs to the class-II fumarase/aspartase family.</text>
</comment>
<sequence>MPPVINHPPSFPLLNVLVGDDEAGRLFCNAAEIEAMLRVEAALAGAEADLGLIENEAAQRIADVCRDLSVDWDSLAAGLARDGVVVPDLVRQLRAAVGERYAQAVHLGATSQDIVDTGLALRLKDLAALLLDRLDAVIGALAELRRRDGAVPLIARTRMQRARPFTAGAKLATWIAPLEHYHAALRDLMPRLLVIQFGGPIGTREDLRGQGDAVADAMASRLMLGSTPPWHAQRDRIGTFASWLSLVSGTLGKIGQDIVLMTQNEVDEIRLGSSGGGSSSIPHKSNPVQAEMLVTLARFNAGLLGLLHQALVHENERSGSAWTLEWLVLPQMAISTAASLRKACALLGGSVRFVASSPDFQRPSEQRLKD</sequence>